<dbReference type="Proteomes" id="UP001212997">
    <property type="component" value="Unassembled WGS sequence"/>
</dbReference>
<accession>A0AAD5UVJ9</accession>
<dbReference type="SUPFAM" id="SSF81301">
    <property type="entry name" value="Nucleotidyltransferase"/>
    <property type="match status" value="1"/>
</dbReference>
<comment type="caution">
    <text evidence="13">The sequence shown here is derived from an EMBL/GenBank/DDBJ whole genome shotgun (WGS) entry which is preliminary data.</text>
</comment>
<name>A0AAD5UVJ9_9APHY</name>
<dbReference type="CDD" id="cd00141">
    <property type="entry name" value="NT_POLXc"/>
    <property type="match status" value="1"/>
</dbReference>
<dbReference type="InterPro" id="IPR028207">
    <property type="entry name" value="DNA_pol_B_palm_palm"/>
</dbReference>
<dbReference type="InterPro" id="IPR027421">
    <property type="entry name" value="DNA_pol_lamdba_lyase_dom_sf"/>
</dbReference>
<evidence type="ECO:0000256" key="3">
    <source>
        <dbReference type="ARBA" id="ARBA00022679"/>
    </source>
</evidence>
<dbReference type="Pfam" id="PF14716">
    <property type="entry name" value="HHH_8"/>
    <property type="match status" value="1"/>
</dbReference>
<dbReference type="SMART" id="SM00483">
    <property type="entry name" value="POLXc"/>
    <property type="match status" value="1"/>
</dbReference>
<evidence type="ECO:0000256" key="5">
    <source>
        <dbReference type="ARBA" id="ARBA00022705"/>
    </source>
</evidence>
<dbReference type="Gene3D" id="3.30.210.10">
    <property type="entry name" value="DNA polymerase, thumb domain"/>
    <property type="match status" value="1"/>
</dbReference>
<dbReference type="EMBL" id="JANAWD010000908">
    <property type="protein sequence ID" value="KAJ3475140.1"/>
    <property type="molecule type" value="Genomic_DNA"/>
</dbReference>
<dbReference type="PROSITE" id="PS50172">
    <property type="entry name" value="BRCT"/>
    <property type="match status" value="1"/>
</dbReference>
<dbReference type="InterPro" id="IPR002054">
    <property type="entry name" value="DNA-dir_DNA_pol_X"/>
</dbReference>
<dbReference type="InterPro" id="IPR010996">
    <property type="entry name" value="HHH_MUS81"/>
</dbReference>
<dbReference type="Gene3D" id="1.10.150.110">
    <property type="entry name" value="DNA polymerase beta, N-terminal domain-like"/>
    <property type="match status" value="1"/>
</dbReference>
<feature type="region of interest" description="Disordered" evidence="11">
    <location>
        <begin position="70"/>
        <end position="90"/>
    </location>
</feature>
<dbReference type="FunFam" id="1.10.150.110:FF:000005">
    <property type="entry name" value="DNA polymerase POL4"/>
    <property type="match status" value="1"/>
</dbReference>
<feature type="region of interest" description="Disordered" evidence="11">
    <location>
        <begin position="336"/>
        <end position="404"/>
    </location>
</feature>
<dbReference type="GO" id="GO:0005634">
    <property type="term" value="C:nucleus"/>
    <property type="evidence" value="ECO:0007669"/>
    <property type="project" value="TreeGrafter"/>
</dbReference>
<proteinExistence type="predicted"/>
<keyword evidence="6" id="KW-0227">DNA damage</keyword>
<gene>
    <name evidence="13" type="ORF">NLI96_g12035</name>
</gene>
<keyword evidence="14" id="KW-1185">Reference proteome</keyword>
<feature type="compositionally biased region" description="Basic residues" evidence="11">
    <location>
        <begin position="225"/>
        <end position="234"/>
    </location>
</feature>
<keyword evidence="4" id="KW-0548">Nucleotidyltransferase</keyword>
<keyword evidence="7" id="KW-0239">DNA-directed DNA polymerase</keyword>
<dbReference type="InterPro" id="IPR002008">
    <property type="entry name" value="DNA_pol_X_beta-like"/>
</dbReference>
<dbReference type="InterPro" id="IPR001357">
    <property type="entry name" value="BRCT_dom"/>
</dbReference>
<evidence type="ECO:0000313" key="14">
    <source>
        <dbReference type="Proteomes" id="UP001212997"/>
    </source>
</evidence>
<evidence type="ECO:0000256" key="9">
    <source>
        <dbReference type="ARBA" id="ARBA00049244"/>
    </source>
</evidence>
<dbReference type="Gene3D" id="3.30.460.10">
    <property type="entry name" value="Beta Polymerase, domain 2"/>
    <property type="match status" value="1"/>
</dbReference>
<dbReference type="SUPFAM" id="SSF81585">
    <property type="entry name" value="PsbU/PolX domain-like"/>
    <property type="match status" value="1"/>
</dbReference>
<evidence type="ECO:0000259" key="12">
    <source>
        <dbReference type="PROSITE" id="PS50172"/>
    </source>
</evidence>
<evidence type="ECO:0000256" key="7">
    <source>
        <dbReference type="ARBA" id="ARBA00022932"/>
    </source>
</evidence>
<reference evidence="13" key="1">
    <citation type="submission" date="2022-07" db="EMBL/GenBank/DDBJ databases">
        <title>Genome Sequence of Physisporinus lineatus.</title>
        <authorList>
            <person name="Buettner E."/>
        </authorList>
    </citation>
    <scope>NUCLEOTIDE SEQUENCE</scope>
    <source>
        <strain evidence="13">VT162</strain>
    </source>
</reference>
<feature type="compositionally biased region" description="Polar residues" evidence="11">
    <location>
        <begin position="70"/>
        <end position="87"/>
    </location>
</feature>
<dbReference type="GO" id="GO:0003677">
    <property type="term" value="F:DNA binding"/>
    <property type="evidence" value="ECO:0007669"/>
    <property type="project" value="InterPro"/>
</dbReference>
<evidence type="ECO:0000256" key="8">
    <source>
        <dbReference type="ARBA" id="ARBA00023204"/>
    </source>
</evidence>
<evidence type="ECO:0000256" key="1">
    <source>
        <dbReference type="ARBA" id="ARBA00012417"/>
    </source>
</evidence>
<dbReference type="Pfam" id="PF14791">
    <property type="entry name" value="DNA_pol_B_thumb"/>
    <property type="match status" value="1"/>
</dbReference>
<protein>
    <recommendedName>
        <fullName evidence="1">DNA-directed DNA polymerase</fullName>
        <ecNumber evidence="1">2.7.7.7</ecNumber>
    </recommendedName>
</protein>
<dbReference type="SUPFAM" id="SSF47802">
    <property type="entry name" value="DNA polymerase beta, N-terminal domain-like"/>
    <property type="match status" value="1"/>
</dbReference>
<evidence type="ECO:0000256" key="11">
    <source>
        <dbReference type="SAM" id="MobiDB-lite"/>
    </source>
</evidence>
<keyword evidence="2" id="KW-0237">DNA synthesis</keyword>
<keyword evidence="5" id="KW-0235">DNA replication</keyword>
<dbReference type="PRINTS" id="PR00869">
    <property type="entry name" value="DNAPOLX"/>
</dbReference>
<dbReference type="GO" id="GO:0003887">
    <property type="term" value="F:DNA-directed DNA polymerase activity"/>
    <property type="evidence" value="ECO:0007669"/>
    <property type="project" value="UniProtKB-KW"/>
</dbReference>
<dbReference type="Gene3D" id="1.10.150.20">
    <property type="entry name" value="5' to 3' exonuclease, C-terminal subdomain"/>
    <property type="match status" value="1"/>
</dbReference>
<feature type="region of interest" description="Disordered" evidence="11">
    <location>
        <begin position="158"/>
        <end position="188"/>
    </location>
</feature>
<evidence type="ECO:0000313" key="13">
    <source>
        <dbReference type="EMBL" id="KAJ3475140.1"/>
    </source>
</evidence>
<dbReference type="InterPro" id="IPR022312">
    <property type="entry name" value="DNA_pol_X"/>
</dbReference>
<dbReference type="Pfam" id="PF14792">
    <property type="entry name" value="DNA_pol_B_palm"/>
    <property type="match status" value="1"/>
</dbReference>
<evidence type="ECO:0000256" key="6">
    <source>
        <dbReference type="ARBA" id="ARBA00022763"/>
    </source>
</evidence>
<dbReference type="PANTHER" id="PTHR11276:SF28">
    <property type="entry name" value="DNA POLYMERASE LAMBDA"/>
    <property type="match status" value="1"/>
</dbReference>
<keyword evidence="3" id="KW-0808">Transferase</keyword>
<keyword evidence="8" id="KW-0234">DNA repair</keyword>
<dbReference type="InterPro" id="IPR037160">
    <property type="entry name" value="DNA_Pol_thumb_sf"/>
</dbReference>
<dbReference type="Pfam" id="PF10391">
    <property type="entry name" value="DNA_pol_lambd_f"/>
    <property type="match status" value="1"/>
</dbReference>
<dbReference type="GO" id="GO:0006303">
    <property type="term" value="P:double-strand break repair via nonhomologous end joining"/>
    <property type="evidence" value="ECO:0007669"/>
    <property type="project" value="TreeGrafter"/>
</dbReference>
<dbReference type="InterPro" id="IPR029398">
    <property type="entry name" value="PolB_thumb"/>
</dbReference>
<feature type="domain" description="BRCT" evidence="12">
    <location>
        <begin position="254"/>
        <end position="323"/>
    </location>
</feature>
<dbReference type="AlphaFoldDB" id="A0AAD5UVJ9"/>
<evidence type="ECO:0000256" key="10">
    <source>
        <dbReference type="PIRSR" id="PIRSR622312-50"/>
    </source>
</evidence>
<evidence type="ECO:0000256" key="4">
    <source>
        <dbReference type="ARBA" id="ARBA00022695"/>
    </source>
</evidence>
<feature type="region of interest" description="Disordered" evidence="11">
    <location>
        <begin position="209"/>
        <end position="234"/>
    </location>
</feature>
<feature type="active site" description="Nucleophile; Schiff-base intermediate with DNA; for 5'-dRP lyase activity" evidence="10">
    <location>
        <position position="526"/>
    </location>
</feature>
<dbReference type="PRINTS" id="PR00870">
    <property type="entry name" value="DNAPOLXBETA"/>
</dbReference>
<sequence length="808" mass="90435">MNLPYETEDEYISRLTLQRTKTMWPSEIPPSNSRAHIADPYSALRENTGTNEKNAGQAVDHGLQTRVTGTQASRIKSSTVPSATTFPPQALSKRKPFERNISEHDRDYKKAKVDIITPVCGIQTNQPLVIADPTEPVSLPPRHEVSSVHEVGNATEDLGLHIQPSPQPEDNTRSKPPDETSNVLHPETPYAIDGAVPCISPHVGLSTIPSHSIDGPKGRVSGHSTKTKRSPVVRRPRADALRNTSDIVNPRDPLVRYGATLLSTYDPERVTHIITDAQKSVFLLEIGLKSLNEIPAHIPILKWSWIISGDREDRMDPYHDHAAFAGRILFDDLDRGPLNRGTTGRSKGKTVKRHTSDNPESCIVILPEDHSSSPEGDNLDANPGLQPRLKLTNKTSSNPEGSDPLAEFYEQAKAEQDSEQQVSSINEDIDYEDKQHGAPSDPHVKHANARTRASPSFFAEATPNQDIIEKLEELKDLHQSKPSSEDQWRVFSYGKAIRALRLYKKRIGSYEEARSINGVGEKTARKIMEIIETGQLRRIDHEKTEGIEIVKQFLGVYGVGRHTAFKWFANGCRSLEDLRRGKGGVSLSPAQQIGLDYYDGGAIFNATYGSRPHTKSRHQLTNATARSEVRTDLEFRIIPANPGHWHRGKETCGDIDVLITRPTADGRTHLGVLRRLLGELRQRGILTDDLSIPDDWSDLELVYRGLCQKSSDSLRRRIDFLTVPYESRGAALLYYTGDDIFNRSMRLKANHMGYSLNQRGLYSGVIRNPSDRRQKLNDGIIIASETEEEIFEKLGVPWQEPHQRVRSL</sequence>
<evidence type="ECO:0000256" key="2">
    <source>
        <dbReference type="ARBA" id="ARBA00022634"/>
    </source>
</evidence>
<organism evidence="13 14">
    <name type="scientific">Meripilus lineatus</name>
    <dbReference type="NCBI Taxonomy" id="2056292"/>
    <lineage>
        <taxon>Eukaryota</taxon>
        <taxon>Fungi</taxon>
        <taxon>Dikarya</taxon>
        <taxon>Basidiomycota</taxon>
        <taxon>Agaricomycotina</taxon>
        <taxon>Agaricomycetes</taxon>
        <taxon>Polyporales</taxon>
        <taxon>Meripilaceae</taxon>
        <taxon>Meripilus</taxon>
    </lineage>
</organism>
<dbReference type="InterPro" id="IPR043519">
    <property type="entry name" value="NT_sf"/>
</dbReference>
<dbReference type="PANTHER" id="PTHR11276">
    <property type="entry name" value="DNA POLYMERASE TYPE-X FAMILY MEMBER"/>
    <property type="match status" value="1"/>
</dbReference>
<comment type="catalytic activity">
    <reaction evidence="9">
        <text>DNA(n) + a 2'-deoxyribonucleoside 5'-triphosphate = DNA(n+1) + diphosphate</text>
        <dbReference type="Rhea" id="RHEA:22508"/>
        <dbReference type="Rhea" id="RHEA-COMP:17339"/>
        <dbReference type="Rhea" id="RHEA-COMP:17340"/>
        <dbReference type="ChEBI" id="CHEBI:33019"/>
        <dbReference type="ChEBI" id="CHEBI:61560"/>
        <dbReference type="ChEBI" id="CHEBI:173112"/>
        <dbReference type="EC" id="2.7.7.7"/>
    </reaction>
</comment>
<dbReference type="InterPro" id="IPR018944">
    <property type="entry name" value="DNA_pol_lambd_fingers_domain"/>
</dbReference>
<dbReference type="EC" id="2.7.7.7" evidence="1"/>